<dbReference type="InterPro" id="IPR036250">
    <property type="entry name" value="AcylCo_DH-like_C"/>
</dbReference>
<dbReference type="EMBL" id="ANBP01000034">
    <property type="protein sequence ID" value="KAB7753565.1"/>
    <property type="molecule type" value="Genomic_DNA"/>
</dbReference>
<evidence type="ECO:0000259" key="5">
    <source>
        <dbReference type="Pfam" id="PF02770"/>
    </source>
</evidence>
<dbReference type="RefSeq" id="WP_061482040.1">
    <property type="nucleotide sequence ID" value="NZ_ANBO01000034.1"/>
</dbReference>
<dbReference type="Proteomes" id="UP000325690">
    <property type="component" value="Unassembled WGS sequence"/>
</dbReference>
<evidence type="ECO:0000256" key="1">
    <source>
        <dbReference type="ARBA" id="ARBA00022630"/>
    </source>
</evidence>
<keyword evidence="9" id="KW-1185">Reference proteome</keyword>
<dbReference type="Pfam" id="PF02771">
    <property type="entry name" value="Acyl-CoA_dh_N"/>
    <property type="match status" value="1"/>
</dbReference>
<evidence type="ECO:0000256" key="4">
    <source>
        <dbReference type="ARBA" id="ARBA00049661"/>
    </source>
</evidence>
<organism evidence="8 9">
    <name type="scientific">Mycolicibacterium phlei DSM 43239 = CCUG 21000</name>
    <dbReference type="NCBI Taxonomy" id="1226750"/>
    <lineage>
        <taxon>Bacteria</taxon>
        <taxon>Bacillati</taxon>
        <taxon>Actinomycetota</taxon>
        <taxon>Actinomycetes</taxon>
        <taxon>Mycobacteriales</taxon>
        <taxon>Mycobacteriaceae</taxon>
        <taxon>Mycolicibacterium</taxon>
    </lineage>
</organism>
<dbReference type="GO" id="GO:0033539">
    <property type="term" value="P:fatty acid beta-oxidation using acyl-CoA dehydrogenase"/>
    <property type="evidence" value="ECO:0007669"/>
    <property type="project" value="TreeGrafter"/>
</dbReference>
<keyword evidence="2" id="KW-0274">FAD</keyword>
<feature type="domain" description="Acyl-CoA dehydrogenase/oxidase N-terminal" evidence="6">
    <location>
        <begin position="15"/>
        <end position="117"/>
    </location>
</feature>
<dbReference type="PIRSF" id="PIRSF016578">
    <property type="entry name" value="HsaA"/>
    <property type="match status" value="1"/>
</dbReference>
<accession>A0A5N5UVE8</accession>
<protein>
    <submittedName>
        <fullName evidence="8">Acyl-CoA dehydrogenase</fullName>
    </submittedName>
</protein>
<proteinExistence type="inferred from homology"/>
<dbReference type="SUPFAM" id="SSF56645">
    <property type="entry name" value="Acyl-CoA dehydrogenase NM domain-like"/>
    <property type="match status" value="1"/>
</dbReference>
<dbReference type="Pfam" id="PF02770">
    <property type="entry name" value="Acyl-CoA_dh_M"/>
    <property type="match status" value="1"/>
</dbReference>
<reference evidence="8 9" key="1">
    <citation type="submission" date="2012-10" db="EMBL/GenBank/DDBJ databases">
        <title>The draft sequence of the Mycobacterium pheli genome.</title>
        <authorList>
            <person name="Pettersson B.M.F."/>
            <person name="Das S."/>
            <person name="Dasgupta S."/>
            <person name="Bhattacharya A."/>
            <person name="Kirsebom L.A."/>
        </authorList>
    </citation>
    <scope>NUCLEOTIDE SEQUENCE [LARGE SCALE GENOMIC DNA]</scope>
    <source>
        <strain evidence="8 9">CCUG 21000</strain>
    </source>
</reference>
<dbReference type="Pfam" id="PF08028">
    <property type="entry name" value="Acyl-CoA_dh_2"/>
    <property type="match status" value="1"/>
</dbReference>
<evidence type="ECO:0000313" key="9">
    <source>
        <dbReference type="Proteomes" id="UP000325690"/>
    </source>
</evidence>
<name>A0A5N5UVE8_MYCPH</name>
<dbReference type="InterPro" id="IPR013107">
    <property type="entry name" value="Acyl-CoA_DH_C"/>
</dbReference>
<evidence type="ECO:0000259" key="6">
    <source>
        <dbReference type="Pfam" id="PF02771"/>
    </source>
</evidence>
<dbReference type="Gene3D" id="2.40.110.10">
    <property type="entry name" value="Butyryl-CoA Dehydrogenase, subunit A, domain 2"/>
    <property type="match status" value="1"/>
</dbReference>
<dbReference type="InterPro" id="IPR013786">
    <property type="entry name" value="AcylCoA_DH/ox_N"/>
</dbReference>
<dbReference type="InterPro" id="IPR009100">
    <property type="entry name" value="AcylCoA_DH/oxidase_NM_dom_sf"/>
</dbReference>
<comment type="similarity">
    <text evidence="4">Belongs to the HpaH/HsaA monooxygenase family.</text>
</comment>
<dbReference type="InterPro" id="IPR006091">
    <property type="entry name" value="Acyl-CoA_Oxase/DH_mid-dom"/>
</dbReference>
<evidence type="ECO:0000313" key="8">
    <source>
        <dbReference type="EMBL" id="KAB7753565.1"/>
    </source>
</evidence>
<feature type="domain" description="Acyl-CoA oxidase/dehydrogenase middle" evidence="5">
    <location>
        <begin position="131"/>
        <end position="209"/>
    </location>
</feature>
<dbReference type="GO" id="GO:0005737">
    <property type="term" value="C:cytoplasm"/>
    <property type="evidence" value="ECO:0007669"/>
    <property type="project" value="TreeGrafter"/>
</dbReference>
<dbReference type="AlphaFoldDB" id="A0A5N5UVE8"/>
<sequence>MTSLATPTTVAELRAVADELLPEIAAGAADRELYRQMPYAEVARLFAAGLGTWRVPAEYGGPNSTIRDLISFIIDLAAADANIAQAVRSHFAFVEHLRRLPDEAKREQWFRRVLAGDVFGLASGEVGGPHGQITTRVTRSGDGWRVNGVKYYSTGTLFANWISVRVVDENDQRTHVLVPADREGIERLDDWDGIGQRLTASGTTKFTDVGVHDDEFLDIDSLPDARPPVSPFFQIVLASVEVGISRNALDDAVNYARSKARPIKHAGVDRSVDDPYIRHAVGDIAARVFAAEAAVLRAAEVIDAVDDTPNGSEAEQRALLEASLAVARAQYVAVETALRAGEQLFEVGGASTTARSHNLDRHWRNARTVANHNPRAHKAGAVGAYLLDGIEPPTSGFF</sequence>
<dbReference type="PANTHER" id="PTHR48083:SF19">
    <property type="entry name" value="FLAVIN-DEPENDENT MONOOXYGENASE, OXYGENASE SUBUNIT HSAA"/>
    <property type="match status" value="1"/>
</dbReference>
<keyword evidence="1" id="KW-0285">Flavoprotein</keyword>
<dbReference type="GO" id="GO:0016712">
    <property type="term" value="F:oxidoreductase activity, acting on paired donors, with incorporation or reduction of molecular oxygen, reduced flavin or flavoprotein as one donor, and incorporation of one atom of oxygen"/>
    <property type="evidence" value="ECO:0007669"/>
    <property type="project" value="TreeGrafter"/>
</dbReference>
<dbReference type="GO" id="GO:0050660">
    <property type="term" value="F:flavin adenine dinucleotide binding"/>
    <property type="evidence" value="ECO:0007669"/>
    <property type="project" value="InterPro"/>
</dbReference>
<keyword evidence="3" id="KW-0560">Oxidoreductase</keyword>
<evidence type="ECO:0000259" key="7">
    <source>
        <dbReference type="Pfam" id="PF08028"/>
    </source>
</evidence>
<gene>
    <name evidence="8" type="ORF">MPHL21000_20275</name>
</gene>
<dbReference type="GO" id="GO:0003995">
    <property type="term" value="F:acyl-CoA dehydrogenase activity"/>
    <property type="evidence" value="ECO:0007669"/>
    <property type="project" value="TreeGrafter"/>
</dbReference>
<feature type="domain" description="Acyl-CoA dehydrogenase C-terminal" evidence="7">
    <location>
        <begin position="235"/>
        <end position="372"/>
    </location>
</feature>
<evidence type="ECO:0000256" key="2">
    <source>
        <dbReference type="ARBA" id="ARBA00022827"/>
    </source>
</evidence>
<comment type="caution">
    <text evidence="8">The sequence shown here is derived from an EMBL/GenBank/DDBJ whole genome shotgun (WGS) entry which is preliminary data.</text>
</comment>
<dbReference type="Gene3D" id="1.10.540.10">
    <property type="entry name" value="Acyl-CoA dehydrogenase/oxidase, N-terminal domain"/>
    <property type="match status" value="1"/>
</dbReference>
<dbReference type="SUPFAM" id="SSF47203">
    <property type="entry name" value="Acyl-CoA dehydrogenase C-terminal domain-like"/>
    <property type="match status" value="1"/>
</dbReference>
<dbReference type="InterPro" id="IPR046373">
    <property type="entry name" value="Acyl-CoA_Oxase/DH_mid-dom_sf"/>
</dbReference>
<dbReference type="InterPro" id="IPR050741">
    <property type="entry name" value="Acyl-CoA_dehydrogenase"/>
</dbReference>
<dbReference type="PANTHER" id="PTHR48083">
    <property type="entry name" value="MEDIUM-CHAIN SPECIFIC ACYL-COA DEHYDROGENASE, MITOCHONDRIAL-RELATED"/>
    <property type="match status" value="1"/>
</dbReference>
<dbReference type="InterPro" id="IPR037069">
    <property type="entry name" value="AcylCoA_DH/ox_N_sf"/>
</dbReference>
<dbReference type="GeneID" id="74301311"/>
<evidence type="ECO:0000256" key="3">
    <source>
        <dbReference type="ARBA" id="ARBA00023002"/>
    </source>
</evidence>
<dbReference type="Gene3D" id="1.20.140.10">
    <property type="entry name" value="Butyryl-CoA Dehydrogenase, subunit A, domain 3"/>
    <property type="match status" value="1"/>
</dbReference>